<dbReference type="Proteomes" id="UP000251835">
    <property type="component" value="Unassembled WGS sequence"/>
</dbReference>
<gene>
    <name evidence="2" type="ORF">C7377_1719</name>
</gene>
<name>A0A7L4UN65_BALHA</name>
<feature type="transmembrane region" description="Helical" evidence="1">
    <location>
        <begin position="520"/>
        <end position="541"/>
    </location>
</feature>
<dbReference type="PANTHER" id="PTHR16214:SF3">
    <property type="entry name" value="TRANSMEMBRANE PROTEIN 260"/>
    <property type="match status" value="1"/>
</dbReference>
<feature type="transmembrane region" description="Helical" evidence="1">
    <location>
        <begin position="177"/>
        <end position="206"/>
    </location>
</feature>
<sequence length="1021" mass="117292">MANFKRINTWSGWAIFAIALLTYFLTLAPSLSFWDCGEFIACADKLQVGHPPGAPLYLMLARLFAVFAPDTTQTALFVNSLSAVCSALTILFLFWTITHIARKLVQKTKEEALSLSQTTAIIGAGAVGALAFTFSDSFWFSAVEAEVYAMSSLFTAFVFWAILKWEEEADEPYANRWLVLIAYAMGLSLGVHLLNLLAIPAIVLVVYFKKYKFSYKGFLVAMLIAVAILGGILKIVLSGLLTVASWIELLFVNDFGWHYNSGLLFFVILLFAILAFGVYWTYKNGKPLWNTVILSFAVMLIGFSSYSMIIIRAHALTPMNNNEATNVFSLLSYLNREQYGQKPLFSGPYFNAPLVDGEDAIEIKGDVYSLWEGKYEKAYKEYDYNYNKKYTTIFPRMYGTDDIHRYGYEQWAGVNGNQTQPPTFAQNLRFFFSYQVNHMYWRYFMWNFSGRQNGVQGQGSLSEGNWITGIPFVDSMRLGKQSELPEFMKEDPSRNEYYMLPFILGLLGMFYQYSRGKKGKQSFAITFFLFFLTGLAIVLYVNQTPYQPRERDYSYVGSFYAFSIWIGLGVLAIWQLLAKYLKEETGAIVATVVCLALVPAIMAKENWDDHDRSGRYWARDVGQNYLMSANDENSIIFCYGDNDSFPLWYNQDVEGFRTDVRVANLSYLQSVWFIDQMKRQTYESLPMPISMTKDKYREGIRDQIMFVNSQQTEALERAGGVDLKTAIEFIKDDRYLVETVTGRKLGQFITNHFKLPVPKQTVIENGLVPKEYQDEIPEEVRWNLGEETSMMKQNLAIYDALAHNEWNRTFYFASTIGKGLMQGFDNNIMLTGLAYKLVPIQTNVGEMPLREVDTQTMYENVTKNFKWGNINDENVYLDETNLHAAHNTMNKISELADNFIYRDDYQKATEILDLIVEKFPYEKMRYFDSMGRTYRGFWIQLAQRYLIVGDQDKAKAILEKVTREVIAMQEYYTSMSASDQRQYGTELIRLSNTLEQLSTLYGSGEEIDEEVTTDETISQDE</sequence>
<keyword evidence="1" id="KW-0812">Transmembrane</keyword>
<feature type="transmembrane region" description="Helical" evidence="1">
    <location>
        <begin position="263"/>
        <end position="282"/>
    </location>
</feature>
<dbReference type="AlphaFoldDB" id="A0A7L4UN65"/>
<dbReference type="Pfam" id="PF11028">
    <property type="entry name" value="TMEM260-like"/>
    <property type="match status" value="1"/>
</dbReference>
<reference evidence="2 3" key="1">
    <citation type="submission" date="2018-05" db="EMBL/GenBank/DDBJ databases">
        <title>Genomic Encyclopedia of Type Strains, Phase IV (KMG-IV): sequencing the most valuable type-strain genomes for metagenomic binning, comparative biology and taxonomic classification.</title>
        <authorList>
            <person name="Goeker M."/>
        </authorList>
    </citation>
    <scope>NUCLEOTIDE SEQUENCE [LARGE SCALE GENOMIC DNA]</scope>
    <source>
        <strain evidence="2 3">DSM 28579</strain>
    </source>
</reference>
<keyword evidence="1" id="KW-1133">Transmembrane helix</keyword>
<evidence type="ECO:0000313" key="3">
    <source>
        <dbReference type="Proteomes" id="UP000251835"/>
    </source>
</evidence>
<dbReference type="RefSeq" id="WP_165806886.1">
    <property type="nucleotide sequence ID" value="NZ_QENZ01000005.1"/>
</dbReference>
<feature type="transmembrane region" description="Helical" evidence="1">
    <location>
        <begin position="553"/>
        <end position="574"/>
    </location>
</feature>
<organism evidence="2 3">
    <name type="scientific">Balneicella halophila</name>
    <dbReference type="NCBI Taxonomy" id="1537566"/>
    <lineage>
        <taxon>Bacteria</taxon>
        <taxon>Pseudomonadati</taxon>
        <taxon>Bacteroidota</taxon>
        <taxon>Bacteroidia</taxon>
        <taxon>Bacteroidales</taxon>
        <taxon>Balneicellaceae</taxon>
        <taxon>Balneicella</taxon>
    </lineage>
</organism>
<feature type="transmembrane region" description="Helical" evidence="1">
    <location>
        <begin position="586"/>
        <end position="603"/>
    </location>
</feature>
<proteinExistence type="predicted"/>
<feature type="transmembrane region" description="Helical" evidence="1">
    <location>
        <begin position="112"/>
        <end position="135"/>
    </location>
</feature>
<feature type="transmembrane region" description="Helical" evidence="1">
    <location>
        <begin position="7"/>
        <end position="25"/>
    </location>
</feature>
<feature type="transmembrane region" description="Helical" evidence="1">
    <location>
        <begin position="288"/>
        <end position="311"/>
    </location>
</feature>
<feature type="transmembrane region" description="Helical" evidence="1">
    <location>
        <begin position="76"/>
        <end position="100"/>
    </location>
</feature>
<dbReference type="EMBL" id="QENZ01000005">
    <property type="protein sequence ID" value="PVX50071.1"/>
    <property type="molecule type" value="Genomic_DNA"/>
</dbReference>
<keyword evidence="3" id="KW-1185">Reference proteome</keyword>
<comment type="caution">
    <text evidence="2">The sequence shown here is derived from an EMBL/GenBank/DDBJ whole genome shotgun (WGS) entry which is preliminary data.</text>
</comment>
<protein>
    <submittedName>
        <fullName evidence="2">Uncharacterized protein DUF2723</fullName>
    </submittedName>
</protein>
<feature type="transmembrane region" description="Helical" evidence="1">
    <location>
        <begin position="218"/>
        <end position="251"/>
    </location>
</feature>
<accession>A0A7L4UN65</accession>
<dbReference type="InterPro" id="IPR021280">
    <property type="entry name" value="TMEM260-like"/>
</dbReference>
<keyword evidence="1" id="KW-0472">Membrane</keyword>
<evidence type="ECO:0000256" key="1">
    <source>
        <dbReference type="SAM" id="Phobius"/>
    </source>
</evidence>
<feature type="transmembrane region" description="Helical" evidence="1">
    <location>
        <begin position="497"/>
        <end position="514"/>
    </location>
</feature>
<dbReference type="InterPro" id="IPR052724">
    <property type="entry name" value="GT117_domain-containing"/>
</dbReference>
<dbReference type="PANTHER" id="PTHR16214">
    <property type="entry name" value="TRANSMEMBRANE PROTEIN 260"/>
    <property type="match status" value="1"/>
</dbReference>
<feature type="transmembrane region" description="Helical" evidence="1">
    <location>
        <begin position="147"/>
        <end position="165"/>
    </location>
</feature>
<evidence type="ECO:0000313" key="2">
    <source>
        <dbReference type="EMBL" id="PVX50071.1"/>
    </source>
</evidence>